<keyword evidence="2" id="KW-1185">Reference proteome</keyword>
<name>A0A9J5Y3E4_SOLCO</name>
<proteinExistence type="predicted"/>
<evidence type="ECO:0000313" key="2">
    <source>
        <dbReference type="Proteomes" id="UP000824120"/>
    </source>
</evidence>
<comment type="caution">
    <text evidence="1">The sequence shown here is derived from an EMBL/GenBank/DDBJ whole genome shotgun (WGS) entry which is preliminary data.</text>
</comment>
<dbReference type="AlphaFoldDB" id="A0A9J5Y3E4"/>
<gene>
    <name evidence="1" type="ORF">H5410_035714</name>
</gene>
<sequence length="137" mass="14823">MAFRIPNRGVVTHSACSQSATVYLANHNRTTESGDIGGVKLLYNLLTVSTWVSSHLVTLVKVKKSVDVGDSVQAPYEDSALLCNNSGHLLFVINHLGIPIDLPLALNTPYWPHHMRLLVHSGPDPVGRLGIDPGEAH</sequence>
<dbReference type="Proteomes" id="UP000824120">
    <property type="component" value="Chromosome 7"/>
</dbReference>
<accession>A0A9J5Y3E4</accession>
<reference evidence="1 2" key="1">
    <citation type="submission" date="2020-09" db="EMBL/GenBank/DDBJ databases">
        <title>De no assembly of potato wild relative species, Solanum commersonii.</title>
        <authorList>
            <person name="Cho K."/>
        </authorList>
    </citation>
    <scope>NUCLEOTIDE SEQUENCE [LARGE SCALE GENOMIC DNA]</scope>
    <source>
        <strain evidence="1">LZ3.2</strain>
        <tissue evidence="1">Leaf</tissue>
    </source>
</reference>
<protein>
    <submittedName>
        <fullName evidence="1">Uncharacterized protein</fullName>
    </submittedName>
</protein>
<organism evidence="1 2">
    <name type="scientific">Solanum commersonii</name>
    <name type="common">Commerson's wild potato</name>
    <name type="synonym">Commerson's nightshade</name>
    <dbReference type="NCBI Taxonomy" id="4109"/>
    <lineage>
        <taxon>Eukaryota</taxon>
        <taxon>Viridiplantae</taxon>
        <taxon>Streptophyta</taxon>
        <taxon>Embryophyta</taxon>
        <taxon>Tracheophyta</taxon>
        <taxon>Spermatophyta</taxon>
        <taxon>Magnoliopsida</taxon>
        <taxon>eudicotyledons</taxon>
        <taxon>Gunneridae</taxon>
        <taxon>Pentapetalae</taxon>
        <taxon>asterids</taxon>
        <taxon>lamiids</taxon>
        <taxon>Solanales</taxon>
        <taxon>Solanaceae</taxon>
        <taxon>Solanoideae</taxon>
        <taxon>Solaneae</taxon>
        <taxon>Solanum</taxon>
    </lineage>
</organism>
<dbReference type="EMBL" id="JACXVP010000007">
    <property type="protein sequence ID" value="KAG5594482.1"/>
    <property type="molecule type" value="Genomic_DNA"/>
</dbReference>
<evidence type="ECO:0000313" key="1">
    <source>
        <dbReference type="EMBL" id="KAG5594482.1"/>
    </source>
</evidence>